<feature type="chain" id="PRO_5045764181" description="Secreted protein" evidence="1">
    <location>
        <begin position="25"/>
        <end position="208"/>
    </location>
</feature>
<protein>
    <recommendedName>
        <fullName evidence="4">Secreted protein</fullName>
    </recommendedName>
</protein>
<dbReference type="Proteomes" id="UP001262835">
    <property type="component" value="Unassembled WGS sequence"/>
</dbReference>
<organism evidence="2 3">
    <name type="scientific">Microbacterium aquilitoris</name>
    <dbReference type="NCBI Taxonomy" id="3067307"/>
    <lineage>
        <taxon>Bacteria</taxon>
        <taxon>Bacillati</taxon>
        <taxon>Actinomycetota</taxon>
        <taxon>Actinomycetes</taxon>
        <taxon>Micrococcales</taxon>
        <taxon>Microbacteriaceae</taxon>
        <taxon>Microbacterium</taxon>
    </lineage>
</organism>
<reference evidence="2 3" key="1">
    <citation type="submission" date="2023-08" db="EMBL/GenBank/DDBJ databases">
        <title>Microbacterium aquilitoris sp. nov. and Microbacterium gwkjibeachense sp. nov., isolated from beach.</title>
        <authorList>
            <person name="Lee S.D."/>
            <person name="Yang H."/>
            <person name="Kim I."/>
        </authorList>
    </citation>
    <scope>NUCLEOTIDE SEQUENCE [LARGE SCALE GENOMIC DNA]</scope>
    <source>
        <strain evidence="2 3">KSW-18</strain>
    </source>
</reference>
<keyword evidence="3" id="KW-1185">Reference proteome</keyword>
<name>A0ABU3GL71_9MICO</name>
<keyword evidence="1" id="KW-0732">Signal</keyword>
<proteinExistence type="predicted"/>
<evidence type="ECO:0000313" key="3">
    <source>
        <dbReference type="Proteomes" id="UP001262835"/>
    </source>
</evidence>
<accession>A0ABU3GL71</accession>
<dbReference type="EMBL" id="JAUZVT010000002">
    <property type="protein sequence ID" value="MDT3331453.1"/>
    <property type="molecule type" value="Genomic_DNA"/>
</dbReference>
<dbReference type="RefSeq" id="WP_311870468.1">
    <property type="nucleotide sequence ID" value="NZ_JAUZVT010000002.1"/>
</dbReference>
<evidence type="ECO:0000256" key="1">
    <source>
        <dbReference type="SAM" id="SignalP"/>
    </source>
</evidence>
<dbReference type="PROSITE" id="PS51257">
    <property type="entry name" value="PROKAR_LIPOPROTEIN"/>
    <property type="match status" value="1"/>
</dbReference>
<feature type="signal peptide" evidence="1">
    <location>
        <begin position="1"/>
        <end position="24"/>
    </location>
</feature>
<evidence type="ECO:0000313" key="2">
    <source>
        <dbReference type="EMBL" id="MDT3331453.1"/>
    </source>
</evidence>
<sequence>MMHRRSLAVLVAGAALLLTSCAAAADAGGSAAPPGSALAALTPENPTGEVWGQGTILDDGSAVELCLGAVAESAPPQCSGIPVTGWSWDGKLDATSTGGSTWGAYAVWGSYDGTTFTLTRTPVPLALFDAMPAPDPTEGRTGSATAEDIATIEKIVPDAIGSAMLGMHDQDGWVYVDVIWDDGTWQKAADQDFGTVKVIIRSALRSVD</sequence>
<comment type="caution">
    <text evidence="2">The sequence shown here is derived from an EMBL/GenBank/DDBJ whole genome shotgun (WGS) entry which is preliminary data.</text>
</comment>
<gene>
    <name evidence="2" type="ORF">Q9S78_12340</name>
</gene>
<evidence type="ECO:0008006" key="4">
    <source>
        <dbReference type="Google" id="ProtNLM"/>
    </source>
</evidence>